<dbReference type="GO" id="GO:0016579">
    <property type="term" value="P:protein deubiquitination"/>
    <property type="evidence" value="ECO:0007669"/>
    <property type="project" value="InterPro"/>
</dbReference>
<dbReference type="AlphaFoldDB" id="F0X0F0"/>
<dbReference type="GO" id="GO:0004843">
    <property type="term" value="F:cysteine-type deubiquitinase activity"/>
    <property type="evidence" value="ECO:0007669"/>
    <property type="project" value="InterPro"/>
</dbReference>
<dbReference type="HOGENOM" id="CLU_730397_0_0_1"/>
<gene>
    <name evidence="2" type="primary">AlNc14C481G11891</name>
    <name evidence="2" type="ORF">ALNC14_133810</name>
</gene>
<dbReference type="PROSITE" id="PS00973">
    <property type="entry name" value="USP_2"/>
    <property type="match status" value="1"/>
</dbReference>
<sequence length="379" mass="44067">MNAVLICLCTLIEYVKPRHFPSTTIESQDGSIQFVKASFELFQALLSPHDTMEKASLLERLRTKYYQFLTTAHRCTPLISETPENQQQHDAENFLSFWLSQHHEVGRGKYIVPSSEYPADKNRLSGLLQVYQDRLERCQSADPVVYADVLNTIGDIKWRMVQLENWSIITDLFTSYAAYGSHCVECGHMFCSHQEIRILSLHISESLPYQDLQQCLESNFGVEYLGKENEMYCDFCCHVSGRLRQALLHRTSKVIVIQLQRFNQAKWLWFTYSKRVDARVSFPFLEEDYLDLNAALFVRKSDHSRFYQLLAVCAHFGASTASGHYVSYIRSSSERDSTITWLRYDDESISGLSDSEFKEETESTAYLLFYMRLHDKFNV</sequence>
<evidence type="ECO:0000259" key="1">
    <source>
        <dbReference type="PROSITE" id="PS50235"/>
    </source>
</evidence>
<dbReference type="InterPro" id="IPR050164">
    <property type="entry name" value="Peptidase_C19"/>
</dbReference>
<proteinExistence type="predicted"/>
<dbReference type="EMBL" id="FR824522">
    <property type="protein sequence ID" value="CCA27237.1"/>
    <property type="molecule type" value="Genomic_DNA"/>
</dbReference>
<dbReference type="Gene3D" id="3.90.70.10">
    <property type="entry name" value="Cysteine proteinases"/>
    <property type="match status" value="1"/>
</dbReference>
<organism evidence="2">
    <name type="scientific">Albugo laibachii Nc14</name>
    <dbReference type="NCBI Taxonomy" id="890382"/>
    <lineage>
        <taxon>Eukaryota</taxon>
        <taxon>Sar</taxon>
        <taxon>Stramenopiles</taxon>
        <taxon>Oomycota</taxon>
        <taxon>Peronosporomycetes</taxon>
        <taxon>Albuginales</taxon>
        <taxon>Albuginaceae</taxon>
        <taxon>Albugo</taxon>
    </lineage>
</organism>
<evidence type="ECO:0000313" key="2">
    <source>
        <dbReference type="EMBL" id="CCA27237.1"/>
    </source>
</evidence>
<protein>
    <submittedName>
        <fullName evidence="2">Ubiquitinspecific protease putative</fullName>
    </submittedName>
</protein>
<dbReference type="InterPro" id="IPR001394">
    <property type="entry name" value="Peptidase_C19_UCH"/>
</dbReference>
<name>F0X0F0_9STRA</name>
<keyword evidence="2" id="KW-0645">Protease</keyword>
<dbReference type="InterPro" id="IPR018200">
    <property type="entry name" value="USP_CS"/>
</dbReference>
<keyword evidence="2" id="KW-0378">Hydrolase</keyword>
<dbReference type="PROSITE" id="PS50235">
    <property type="entry name" value="USP_3"/>
    <property type="match status" value="1"/>
</dbReference>
<reference evidence="2" key="1">
    <citation type="journal article" date="2011" name="PLoS Biol.">
        <title>Gene gain and loss during evolution of obligate parasitism in the white rust pathogen of Arabidopsis thaliana.</title>
        <authorList>
            <person name="Kemen E."/>
            <person name="Gardiner A."/>
            <person name="Schultz-Larsen T."/>
            <person name="Kemen A.C."/>
            <person name="Balmuth A.L."/>
            <person name="Robert-Seilaniantz A."/>
            <person name="Bailey K."/>
            <person name="Holub E."/>
            <person name="Studholme D.J."/>
            <person name="Maclean D."/>
            <person name="Jones J.D."/>
        </authorList>
    </citation>
    <scope>NUCLEOTIDE SEQUENCE</scope>
</reference>
<feature type="domain" description="USP" evidence="1">
    <location>
        <begin position="1"/>
        <end position="373"/>
    </location>
</feature>
<dbReference type="PANTHER" id="PTHR24006">
    <property type="entry name" value="UBIQUITIN CARBOXYL-TERMINAL HYDROLASE"/>
    <property type="match status" value="1"/>
</dbReference>
<dbReference type="GO" id="GO:0005829">
    <property type="term" value="C:cytosol"/>
    <property type="evidence" value="ECO:0007669"/>
    <property type="project" value="TreeGrafter"/>
</dbReference>
<dbReference type="Pfam" id="PF00443">
    <property type="entry name" value="UCH"/>
    <property type="match status" value="1"/>
</dbReference>
<dbReference type="GO" id="GO:0005634">
    <property type="term" value="C:nucleus"/>
    <property type="evidence" value="ECO:0007669"/>
    <property type="project" value="TreeGrafter"/>
</dbReference>
<dbReference type="InterPro" id="IPR038765">
    <property type="entry name" value="Papain-like_cys_pep_sf"/>
</dbReference>
<reference evidence="2" key="2">
    <citation type="submission" date="2011-02" db="EMBL/GenBank/DDBJ databases">
        <authorList>
            <person name="MacLean D."/>
        </authorList>
    </citation>
    <scope>NUCLEOTIDE SEQUENCE</scope>
</reference>
<dbReference type="GO" id="GO:0006508">
    <property type="term" value="P:proteolysis"/>
    <property type="evidence" value="ECO:0007669"/>
    <property type="project" value="UniProtKB-KW"/>
</dbReference>
<dbReference type="SUPFAM" id="SSF54001">
    <property type="entry name" value="Cysteine proteinases"/>
    <property type="match status" value="1"/>
</dbReference>
<accession>F0X0F0</accession>
<dbReference type="InterPro" id="IPR028889">
    <property type="entry name" value="USP"/>
</dbReference>
<dbReference type="CDD" id="cd02257">
    <property type="entry name" value="Peptidase_C19"/>
    <property type="match status" value="1"/>
</dbReference>